<dbReference type="AlphaFoldDB" id="A0A382UWE0"/>
<dbReference type="GO" id="GO:0005975">
    <property type="term" value="P:carbohydrate metabolic process"/>
    <property type="evidence" value="ECO:0007669"/>
    <property type="project" value="InterPro"/>
</dbReference>
<evidence type="ECO:0000313" key="2">
    <source>
        <dbReference type="EMBL" id="SVD38467.1"/>
    </source>
</evidence>
<dbReference type="CDD" id="cd07184">
    <property type="entry name" value="E_set_Isoamylase_like_N"/>
    <property type="match status" value="1"/>
</dbReference>
<gene>
    <name evidence="2" type="ORF">METZ01_LOCUS391321</name>
</gene>
<dbReference type="InterPro" id="IPR014756">
    <property type="entry name" value="Ig_E-set"/>
</dbReference>
<dbReference type="InterPro" id="IPR004193">
    <property type="entry name" value="Glyco_hydro_13_N"/>
</dbReference>
<organism evidence="2">
    <name type="scientific">marine metagenome</name>
    <dbReference type="NCBI Taxonomy" id="408172"/>
    <lineage>
        <taxon>unclassified sequences</taxon>
        <taxon>metagenomes</taxon>
        <taxon>ecological metagenomes</taxon>
    </lineage>
</organism>
<dbReference type="GO" id="GO:0004553">
    <property type="term" value="F:hydrolase activity, hydrolyzing O-glycosyl compounds"/>
    <property type="evidence" value="ECO:0007669"/>
    <property type="project" value="InterPro"/>
</dbReference>
<protein>
    <recommendedName>
        <fullName evidence="1">Glycoside hydrolase family 13 N-terminal domain-containing protein</fullName>
    </recommendedName>
</protein>
<name>A0A382UWE0_9ZZZZ</name>
<dbReference type="Pfam" id="PF02922">
    <property type="entry name" value="CBM_48"/>
    <property type="match status" value="1"/>
</dbReference>
<dbReference type="SUPFAM" id="SSF81296">
    <property type="entry name" value="E set domains"/>
    <property type="match status" value="1"/>
</dbReference>
<dbReference type="EMBL" id="UINC01147256">
    <property type="protein sequence ID" value="SVD38467.1"/>
    <property type="molecule type" value="Genomic_DNA"/>
</dbReference>
<dbReference type="Gene3D" id="2.60.40.10">
    <property type="entry name" value="Immunoglobulins"/>
    <property type="match status" value="1"/>
</dbReference>
<dbReference type="InterPro" id="IPR013783">
    <property type="entry name" value="Ig-like_fold"/>
</dbReference>
<proteinExistence type="predicted"/>
<accession>A0A382UWE0</accession>
<evidence type="ECO:0000259" key="1">
    <source>
        <dbReference type="Pfam" id="PF02922"/>
    </source>
</evidence>
<sequence>MDNNQHNSNGRYSARGMAKPVNFLCIAPDAQEVSVIGDFNDWNGDAHAMNRQFDGSWITQIDLNHGHHRYQFLIDGRPSLDPSANGVVRNEKNQRVSLIAVS</sequence>
<feature type="domain" description="Glycoside hydrolase family 13 N-terminal" evidence="1">
    <location>
        <begin position="19"/>
        <end position="77"/>
    </location>
</feature>
<reference evidence="2" key="1">
    <citation type="submission" date="2018-05" db="EMBL/GenBank/DDBJ databases">
        <authorList>
            <person name="Lanie J.A."/>
            <person name="Ng W.-L."/>
            <person name="Kazmierczak K.M."/>
            <person name="Andrzejewski T.M."/>
            <person name="Davidsen T.M."/>
            <person name="Wayne K.J."/>
            <person name="Tettelin H."/>
            <person name="Glass J.I."/>
            <person name="Rusch D."/>
            <person name="Podicherti R."/>
            <person name="Tsui H.-C.T."/>
            <person name="Winkler M.E."/>
        </authorList>
    </citation>
    <scope>NUCLEOTIDE SEQUENCE</scope>
</reference>